<gene>
    <name evidence="1" type="ORF">BGT96224V2_LOCUS6760</name>
</gene>
<dbReference type="AlphaFoldDB" id="A0A381LI82"/>
<reference evidence="1" key="1">
    <citation type="submission" date="2018-07" db="EMBL/GenBank/DDBJ databases">
        <authorList>
            <person name="Quirk P.G."/>
            <person name="Krulwich T.A."/>
        </authorList>
    </citation>
    <scope>NUCLEOTIDE SEQUENCE</scope>
    <source>
        <strain evidence="1">96224</strain>
    </source>
</reference>
<name>A0A381LI82_BLUGR</name>
<proteinExistence type="predicted"/>
<accession>A0A381LI82</accession>
<protein>
    <submittedName>
        <fullName evidence="1">Bgt-4448</fullName>
    </submittedName>
</protein>
<dbReference type="OrthoDB" id="5391496at2759"/>
<sequence length="249" mass="27937">MSRTLLAFPSALSSELLCYILAQEAHQTTLIICHNHEAFMESLQKNVSQAVHEQPAEKTLGGSNLLIKSQTPSRQPQHALALLTPTIGQVAASQRTNVVFTPTLSHLRAFLAVFSHQNNPSYLPVSETTDSKIIPLLVLFGLVELHGESGQSNLQELGNTISGLVEAGQRTESKILLVEPLRLNNIVSSDIQAVDSQRRRVWERRIPLIGSSVKYASPHYEENERTERTVEIKKVIEQWFEFVDHKWEN</sequence>
<evidence type="ECO:0000313" key="1">
    <source>
        <dbReference type="EMBL" id="SUZ13619.1"/>
    </source>
</evidence>
<organism evidence="1">
    <name type="scientific">Blumeria graminis f. sp. tritici 96224</name>
    <dbReference type="NCBI Taxonomy" id="1268274"/>
    <lineage>
        <taxon>Eukaryota</taxon>
        <taxon>Fungi</taxon>
        <taxon>Dikarya</taxon>
        <taxon>Ascomycota</taxon>
        <taxon>Pezizomycotina</taxon>
        <taxon>Leotiomycetes</taxon>
        <taxon>Erysiphales</taxon>
        <taxon>Erysiphaceae</taxon>
        <taxon>Blumeria</taxon>
    </lineage>
</organism>
<dbReference type="EMBL" id="UIGY01000242">
    <property type="protein sequence ID" value="SUZ13619.1"/>
    <property type="molecule type" value="Genomic_DNA"/>
</dbReference>